<dbReference type="GO" id="GO:0003700">
    <property type="term" value="F:DNA-binding transcription factor activity"/>
    <property type="evidence" value="ECO:0007669"/>
    <property type="project" value="InterPro"/>
</dbReference>
<dbReference type="AlphaFoldDB" id="A0A3A8K6G6"/>
<reference evidence="3" key="1">
    <citation type="submission" date="2018-09" db="EMBL/GenBank/DDBJ databases">
        <authorList>
            <person name="Livingstone P.G."/>
            <person name="Whitworth D.E."/>
        </authorList>
    </citation>
    <scope>NUCLEOTIDE SEQUENCE [LARGE SCALE GENOMIC DNA]</scope>
    <source>
        <strain evidence="3">CA043D</strain>
    </source>
</reference>
<proteinExistence type="predicted"/>
<dbReference type="EMBL" id="RAWE01000038">
    <property type="protein sequence ID" value="RKH03670.1"/>
    <property type="molecule type" value="Genomic_DNA"/>
</dbReference>
<protein>
    <submittedName>
        <fullName evidence="2">Uncharacterized protein</fullName>
    </submittedName>
</protein>
<name>A0A3A8K6G6_9BACT</name>
<dbReference type="OrthoDB" id="5498370at2"/>
<evidence type="ECO:0000313" key="2">
    <source>
        <dbReference type="EMBL" id="RKH03670.1"/>
    </source>
</evidence>
<sequence length="336" mass="36448">MPACALRLAAARLPTLPPGPPPAPTPDDEMEALLHLLRELPDGCPEQHRAAGRLAVLVRPHLVRAASSVARRWKVPAEDLEQEGQVATFKAWRRFVPGREPGLCLYPAYVLRLARQAMERYAAGERSAVHVTDHALKRLRRAKKAARKEGVPVSTALRAQGLEEASILTLGEGSISTVSLDQLMAGEDGRPDAAANAETRLDLVDRTAARHQHVAEREAALTALYQLPRLQRVVVQSLAGYGRAPGAEPSERTVAQELRLPVDQVHRLHAQGLKRMREAMDAKGLGPELPARAAGKLRQRRAAAPRDVQPRPAGQGAQFGLALPAVESRRPSAWGA</sequence>
<feature type="region of interest" description="Disordered" evidence="1">
    <location>
        <begin position="294"/>
        <end position="336"/>
    </location>
</feature>
<dbReference type="SUPFAM" id="SSF88946">
    <property type="entry name" value="Sigma2 domain of RNA polymerase sigma factors"/>
    <property type="match status" value="1"/>
</dbReference>
<dbReference type="InterPro" id="IPR013325">
    <property type="entry name" value="RNA_pol_sigma_r2"/>
</dbReference>
<evidence type="ECO:0000256" key="1">
    <source>
        <dbReference type="SAM" id="MobiDB-lite"/>
    </source>
</evidence>
<evidence type="ECO:0000313" key="3">
    <source>
        <dbReference type="Proteomes" id="UP000268313"/>
    </source>
</evidence>
<dbReference type="InterPro" id="IPR013324">
    <property type="entry name" value="RNA_pol_sigma_r3/r4-like"/>
</dbReference>
<organism evidence="2 3">
    <name type="scientific">Corallococcus carmarthensis</name>
    <dbReference type="NCBI Taxonomy" id="2316728"/>
    <lineage>
        <taxon>Bacteria</taxon>
        <taxon>Pseudomonadati</taxon>
        <taxon>Myxococcota</taxon>
        <taxon>Myxococcia</taxon>
        <taxon>Myxococcales</taxon>
        <taxon>Cystobacterineae</taxon>
        <taxon>Myxococcaceae</taxon>
        <taxon>Corallococcus</taxon>
    </lineage>
</organism>
<dbReference type="GO" id="GO:0006352">
    <property type="term" value="P:DNA-templated transcription initiation"/>
    <property type="evidence" value="ECO:0007669"/>
    <property type="project" value="InterPro"/>
</dbReference>
<dbReference type="SUPFAM" id="SSF88659">
    <property type="entry name" value="Sigma3 and sigma4 domains of RNA polymerase sigma factors"/>
    <property type="match status" value="1"/>
</dbReference>
<keyword evidence="3" id="KW-1185">Reference proteome</keyword>
<gene>
    <name evidence="2" type="ORF">D7X32_13525</name>
</gene>
<comment type="caution">
    <text evidence="2">The sequence shown here is derived from an EMBL/GenBank/DDBJ whole genome shotgun (WGS) entry which is preliminary data.</text>
</comment>
<dbReference type="Proteomes" id="UP000268313">
    <property type="component" value="Unassembled WGS sequence"/>
</dbReference>
<accession>A0A3A8K6G6</accession>